<organism evidence="2 3">
    <name type="scientific">Papaver nudicaule</name>
    <name type="common">Iceland poppy</name>
    <dbReference type="NCBI Taxonomy" id="74823"/>
    <lineage>
        <taxon>Eukaryota</taxon>
        <taxon>Viridiplantae</taxon>
        <taxon>Streptophyta</taxon>
        <taxon>Embryophyta</taxon>
        <taxon>Tracheophyta</taxon>
        <taxon>Spermatophyta</taxon>
        <taxon>Magnoliopsida</taxon>
        <taxon>Ranunculales</taxon>
        <taxon>Papaveraceae</taxon>
        <taxon>Papaveroideae</taxon>
        <taxon>Papaver</taxon>
    </lineage>
</organism>
<dbReference type="Proteomes" id="UP001177140">
    <property type="component" value="Unassembled WGS sequence"/>
</dbReference>
<feature type="transmembrane region" description="Helical" evidence="1">
    <location>
        <begin position="114"/>
        <end position="135"/>
    </location>
</feature>
<keyword evidence="1" id="KW-0812">Transmembrane</keyword>
<evidence type="ECO:0000313" key="3">
    <source>
        <dbReference type="Proteomes" id="UP001177140"/>
    </source>
</evidence>
<name>A0AA41VGW9_PAPNU</name>
<keyword evidence="3" id="KW-1185">Reference proteome</keyword>
<keyword evidence="1" id="KW-1133">Transmembrane helix</keyword>
<comment type="caution">
    <text evidence="2">The sequence shown here is derived from an EMBL/GenBank/DDBJ whole genome shotgun (WGS) entry which is preliminary data.</text>
</comment>
<keyword evidence="1" id="KW-0472">Membrane</keyword>
<proteinExistence type="predicted"/>
<dbReference type="EMBL" id="JAJJMA010219600">
    <property type="protein sequence ID" value="MCL7041051.1"/>
    <property type="molecule type" value="Genomic_DNA"/>
</dbReference>
<reference evidence="2" key="1">
    <citation type="submission" date="2022-03" db="EMBL/GenBank/DDBJ databases">
        <title>A functionally conserved STORR gene fusion in Papaver species that diverged 16.8 million years ago.</title>
        <authorList>
            <person name="Catania T."/>
        </authorList>
    </citation>
    <scope>NUCLEOTIDE SEQUENCE</scope>
    <source>
        <strain evidence="2">S-191538</strain>
    </source>
</reference>
<sequence length="145" mass="17364">MLRLLNLKVHLFGVGLGEGGLGERIAKCTFEKRIRKSDSFVMPVFCQVGAPRFFKPCYYYRTKDSLKKRRLRLDQQRRRVEITDEEPCSHPDKCHYPLFRNFHYTVRASGLFHAPFHIMFLFIAYFCQCLLVFRLQRLQLIPLMW</sequence>
<evidence type="ECO:0000313" key="2">
    <source>
        <dbReference type="EMBL" id="MCL7041051.1"/>
    </source>
</evidence>
<accession>A0AA41VGW9</accession>
<gene>
    <name evidence="2" type="ORF">MKW94_021076</name>
</gene>
<dbReference type="AlphaFoldDB" id="A0AA41VGW9"/>
<protein>
    <submittedName>
        <fullName evidence="2">Uncharacterized protein</fullName>
    </submittedName>
</protein>
<evidence type="ECO:0000256" key="1">
    <source>
        <dbReference type="SAM" id="Phobius"/>
    </source>
</evidence>